<accession>A0A7T6ZCN9</accession>
<keyword evidence="3" id="KW-1185">Reference proteome</keyword>
<dbReference type="EMBL" id="CP054706">
    <property type="protein sequence ID" value="QQK80892.1"/>
    <property type="molecule type" value="Genomic_DNA"/>
</dbReference>
<organism evidence="2 3">
    <name type="scientific">Salicibibacter cibi</name>
    <dbReference type="NCBI Taxonomy" id="2743001"/>
    <lineage>
        <taxon>Bacteria</taxon>
        <taxon>Bacillati</taxon>
        <taxon>Bacillota</taxon>
        <taxon>Bacilli</taxon>
        <taxon>Bacillales</taxon>
        <taxon>Bacillaceae</taxon>
        <taxon>Salicibibacter</taxon>
    </lineage>
</organism>
<sequence length="681" mass="77264">MSGDQGTPNALIHAKSPYLLQHAYNPVDWHEWGEEAFAKAKAENKPVFLSIGYSTCHWCHVMAHESFEDEEVAALLNRDYVSIKVDREERPDVDSIYMDACQAMNGHGGWPLTAFLTPDQAPFYVATYMPKQSMQQMPGMLDALPQLAEQYQKNRDRITDIGDRVKLALAEGMQADPEAIGAHTLENPYNQLKEQFDQTYGGLEGEPKFPMPQHIFYLFRYAAWANDSNALEMAERTLKQMRDGGIYDHIGGGFARYSVDHRWLVPHFEKMLYDNGLLAIAYTEGYQVTGDASYKQTAKEILDYVSRGMRDENSGFYSAEDADSEGEEGKFYVWTKTEIMDVLGDEDGALFCDAYGMSDMGNFEGKNIPNQIDADLQKVASKHGVSTETLEQRLQASRTKLFHARERRVHPHKDDKILTSWNGFMIAAYAKAGAVFAEPDYIDRAKNAYRFLTSTMFEEGRLMVRYRDGEVKEKGFIDDYANLLWACLELYDATYEEEYLQQANHLAQEMKRLFQAENGGFYFTGTDAEPLLTRPSSWSDGAAPAGNSVAAVQLLRLADITADQSFFNDVHELLQTTSWRLERYPIGHLHLLQALLMREWRGKTLVIVTGDDGLEDDPVIRHLRTSFTPHIQPLVIREGEKDVPAFAKDFTAIDGKNTYYLCENFACKRPTTNGEALLESL</sequence>
<dbReference type="GO" id="GO:0005975">
    <property type="term" value="P:carbohydrate metabolic process"/>
    <property type="evidence" value="ECO:0007669"/>
    <property type="project" value="InterPro"/>
</dbReference>
<dbReference type="Gene3D" id="3.40.30.10">
    <property type="entry name" value="Glutaredoxin"/>
    <property type="match status" value="1"/>
</dbReference>
<dbReference type="Gene3D" id="1.50.10.20">
    <property type="match status" value="1"/>
</dbReference>
<feature type="domain" description="Spermatogenesis-associated protein 20-like TRX" evidence="1">
    <location>
        <begin position="9"/>
        <end position="166"/>
    </location>
</feature>
<dbReference type="SUPFAM" id="SSF48208">
    <property type="entry name" value="Six-hairpin glycosidases"/>
    <property type="match status" value="1"/>
</dbReference>
<evidence type="ECO:0000259" key="1">
    <source>
        <dbReference type="Pfam" id="PF03190"/>
    </source>
</evidence>
<name>A0A7T6ZCN9_9BACI</name>
<dbReference type="Proteomes" id="UP000595349">
    <property type="component" value="Chromosome"/>
</dbReference>
<dbReference type="AlphaFoldDB" id="A0A7T6ZCN9"/>
<dbReference type="PIRSF" id="PIRSF006402">
    <property type="entry name" value="UCP006402_thioredoxin"/>
    <property type="match status" value="1"/>
</dbReference>
<evidence type="ECO:0000313" key="2">
    <source>
        <dbReference type="EMBL" id="QQK80892.1"/>
    </source>
</evidence>
<dbReference type="CDD" id="cd02955">
    <property type="entry name" value="SSP411"/>
    <property type="match status" value="1"/>
</dbReference>
<dbReference type="InterPro" id="IPR024705">
    <property type="entry name" value="Ssp411"/>
</dbReference>
<dbReference type="Pfam" id="PF03190">
    <property type="entry name" value="Thioredox_DsbH"/>
    <property type="match status" value="1"/>
</dbReference>
<dbReference type="InterPro" id="IPR004879">
    <property type="entry name" value="Ssp411-like_TRX"/>
</dbReference>
<reference evidence="2 3" key="1">
    <citation type="submission" date="2020-06" db="EMBL/GenBank/DDBJ databases">
        <title>Genomic analysis of Salicibibacter sp. NKC21-4.</title>
        <authorList>
            <person name="Oh Y.J."/>
        </authorList>
    </citation>
    <scope>NUCLEOTIDE SEQUENCE [LARGE SCALE GENOMIC DNA]</scope>
    <source>
        <strain evidence="2 3">NKC21-4</strain>
    </source>
</reference>
<proteinExistence type="predicted"/>
<gene>
    <name evidence="2" type="ORF">HUG20_13985</name>
</gene>
<protein>
    <submittedName>
        <fullName evidence="2">Thioredoxin domain-containing protein</fullName>
    </submittedName>
</protein>
<evidence type="ECO:0000313" key="3">
    <source>
        <dbReference type="Proteomes" id="UP000595349"/>
    </source>
</evidence>
<dbReference type="InterPro" id="IPR012341">
    <property type="entry name" value="6hp_glycosidase-like_sf"/>
</dbReference>
<dbReference type="InterPro" id="IPR008928">
    <property type="entry name" value="6-hairpin_glycosidase_sf"/>
</dbReference>
<dbReference type="PANTHER" id="PTHR42899:SF1">
    <property type="entry name" value="SPERMATOGENESIS-ASSOCIATED PROTEIN 20"/>
    <property type="match status" value="1"/>
</dbReference>
<dbReference type="KEGG" id="scib:HUG20_13985"/>
<dbReference type="PANTHER" id="PTHR42899">
    <property type="entry name" value="SPERMATOGENESIS-ASSOCIATED PROTEIN 20"/>
    <property type="match status" value="1"/>
</dbReference>
<dbReference type="InterPro" id="IPR036249">
    <property type="entry name" value="Thioredoxin-like_sf"/>
</dbReference>
<dbReference type="Gene3D" id="1.50.10.10">
    <property type="match status" value="1"/>
</dbReference>
<dbReference type="SUPFAM" id="SSF52833">
    <property type="entry name" value="Thioredoxin-like"/>
    <property type="match status" value="1"/>
</dbReference>
<dbReference type="RefSeq" id="WP_200085258.1">
    <property type="nucleotide sequence ID" value="NZ_CP054706.1"/>
</dbReference>